<evidence type="ECO:0000313" key="5">
    <source>
        <dbReference type="Proteomes" id="UP000625574"/>
    </source>
</evidence>
<feature type="transmembrane region" description="Helical" evidence="2">
    <location>
        <begin position="115"/>
        <end position="137"/>
    </location>
</feature>
<dbReference type="RefSeq" id="WP_198735211.1">
    <property type="nucleotide sequence ID" value="NZ_JAEIOT010000004.1"/>
</dbReference>
<name>A0ABS0VWR7_9CORY</name>
<reference evidence="4 5" key="1">
    <citation type="submission" date="2020-12" db="EMBL/GenBank/DDBJ databases">
        <title>Genome public.</title>
        <authorList>
            <person name="Sun Q."/>
        </authorList>
    </citation>
    <scope>NUCLEOTIDE SEQUENCE [LARGE SCALE GENOMIC DNA]</scope>
    <source>
        <strain evidence="4 5">CCM 8864</strain>
    </source>
</reference>
<keyword evidence="5" id="KW-1185">Reference proteome</keyword>
<evidence type="ECO:0008006" key="6">
    <source>
        <dbReference type="Google" id="ProtNLM"/>
    </source>
</evidence>
<keyword evidence="2" id="KW-0472">Membrane</keyword>
<gene>
    <name evidence="4" type="ORF">JDV76_02185</name>
</gene>
<dbReference type="Proteomes" id="UP000625574">
    <property type="component" value="Unassembled WGS sequence"/>
</dbReference>
<keyword evidence="3" id="KW-0732">Signal</keyword>
<evidence type="ECO:0000256" key="3">
    <source>
        <dbReference type="SAM" id="SignalP"/>
    </source>
</evidence>
<feature type="signal peptide" evidence="3">
    <location>
        <begin position="1"/>
        <end position="26"/>
    </location>
</feature>
<accession>A0ABS0VWR7</accession>
<evidence type="ECO:0000256" key="1">
    <source>
        <dbReference type="SAM" id="MobiDB-lite"/>
    </source>
</evidence>
<feature type="compositionally biased region" description="Polar residues" evidence="1">
    <location>
        <begin position="67"/>
        <end position="79"/>
    </location>
</feature>
<feature type="chain" id="PRO_5046227061" description="Or membrane protein" evidence="3">
    <location>
        <begin position="27"/>
        <end position="146"/>
    </location>
</feature>
<keyword evidence="2" id="KW-0812">Transmembrane</keyword>
<keyword evidence="2" id="KW-1133">Transmembrane helix</keyword>
<organism evidence="4 5">
    <name type="scientific">Corynebacterium marambiense</name>
    <dbReference type="NCBI Taxonomy" id="2765364"/>
    <lineage>
        <taxon>Bacteria</taxon>
        <taxon>Bacillati</taxon>
        <taxon>Actinomycetota</taxon>
        <taxon>Actinomycetes</taxon>
        <taxon>Mycobacteriales</taxon>
        <taxon>Corynebacteriaceae</taxon>
        <taxon>Corynebacterium</taxon>
    </lineage>
</organism>
<dbReference type="EMBL" id="JAEIOT010000004">
    <property type="protein sequence ID" value="MBI8999787.1"/>
    <property type="molecule type" value="Genomic_DNA"/>
</dbReference>
<feature type="region of interest" description="Disordered" evidence="1">
    <location>
        <begin position="29"/>
        <end position="87"/>
    </location>
</feature>
<proteinExistence type="predicted"/>
<comment type="caution">
    <text evidence="4">The sequence shown here is derived from an EMBL/GenBank/DDBJ whole genome shotgun (WGS) entry which is preliminary data.</text>
</comment>
<protein>
    <recommendedName>
        <fullName evidence="6">Or membrane protein</fullName>
    </recommendedName>
</protein>
<evidence type="ECO:0000256" key="2">
    <source>
        <dbReference type="SAM" id="Phobius"/>
    </source>
</evidence>
<evidence type="ECO:0000313" key="4">
    <source>
        <dbReference type="EMBL" id="MBI8999787.1"/>
    </source>
</evidence>
<sequence>MRNIRKAAIAATTAFALALGATTAVAEETGNDAQNQRAAVVEAPGENDGANEDSVDPNNPDIKTKNTDSFLNDLSSDAPGSSEWGDRYDADKVVTGNDLLGSTKNWENQPEWSKIWYGVTIAGIVASVLGLFIFPILNKQLNIFNT</sequence>